<dbReference type="AlphaFoldDB" id="A0A1A8YYW4"/>
<sequence>MALKEFQKQHSFLKDIPIQEHDSNTFQLYKGNYEDVCNSFITKNIEKSHYKDICVKLVANLYNLSTNTGSNQHSNCVHFIYWLYNDDIFSKFTSVQIDVLYQSLIENFKNGFGKADCNYEELYNEKLEKENIMKLYTFSQNVNSIVNIMDDPRNENYDKCCEYVRDCFNFFKHNFTSMCPSSAQSNTLCKEFGSFVVHYGTLHGHLLLKKKDIPSLKDASTSEFKCIKQEETANKATKGLQLLGRIAEGMGINVEETSKYISGFRNAISGDGVGQNSQIKTYVRRAIDNSGIFDTSDPVVNEVINAMFTIIPFLFFLYKYTPIGTWVRMQILRKITMCICRRFKRRHPCCTRIFNLGRRIFRLKRYNVGYQALKNF</sequence>
<evidence type="ECO:0000313" key="1">
    <source>
        <dbReference type="EMBL" id="SBT36774.1"/>
    </source>
</evidence>
<reference evidence="3 4" key="2">
    <citation type="submission" date="2016-05" db="EMBL/GenBank/DDBJ databases">
        <authorList>
            <person name="Naeem Raeece"/>
        </authorList>
    </citation>
    <scope>NUCLEOTIDE SEQUENCE [LARGE SCALE GENOMIC DNA]</scope>
</reference>
<accession>A0A1A8YYW4</accession>
<gene>
    <name evidence="1" type="ORF">POVWA1_034170</name>
    <name evidence="2" type="ORF">POVWA2_033310</name>
</gene>
<protein>
    <submittedName>
        <fullName evidence="1">PIR Superfamily Protein</fullName>
    </submittedName>
</protein>
<dbReference type="Proteomes" id="UP000078550">
    <property type="component" value="Unassembled WGS sequence"/>
</dbReference>
<proteinExistence type="predicted"/>
<evidence type="ECO:0000313" key="4">
    <source>
        <dbReference type="Proteomes" id="UP000078555"/>
    </source>
</evidence>
<dbReference type="Proteomes" id="UP000078555">
    <property type="component" value="Unassembled WGS sequence"/>
</dbReference>
<keyword evidence="4" id="KW-1185">Reference proteome</keyword>
<evidence type="ECO:0000313" key="2">
    <source>
        <dbReference type="EMBL" id="SBT37242.1"/>
    </source>
</evidence>
<name>A0A1A8YYW4_PLAOA</name>
<dbReference type="Pfam" id="PF05795">
    <property type="entry name" value="Plasmodium_Vir"/>
    <property type="match status" value="1"/>
</dbReference>
<dbReference type="EMBL" id="FLRD01000100">
    <property type="protein sequence ID" value="SBT36774.1"/>
    <property type="molecule type" value="Genomic_DNA"/>
</dbReference>
<dbReference type="EMBL" id="FLRE01000128">
    <property type="protein sequence ID" value="SBT37242.1"/>
    <property type="molecule type" value="Genomic_DNA"/>
</dbReference>
<evidence type="ECO:0000313" key="3">
    <source>
        <dbReference type="Proteomes" id="UP000078550"/>
    </source>
</evidence>
<reference evidence="1" key="1">
    <citation type="submission" date="2016-05" db="EMBL/GenBank/DDBJ databases">
        <authorList>
            <person name="Lavstsen T."/>
            <person name="Jespersen J.S."/>
        </authorList>
    </citation>
    <scope>NUCLEOTIDE SEQUENCE [LARGE SCALE GENOMIC DNA]</scope>
</reference>
<dbReference type="InterPro" id="IPR008780">
    <property type="entry name" value="Plasmodium_Vir"/>
</dbReference>
<organism evidence="1 4">
    <name type="scientific">Plasmodium ovale wallikeri</name>
    <dbReference type="NCBI Taxonomy" id="864142"/>
    <lineage>
        <taxon>Eukaryota</taxon>
        <taxon>Sar</taxon>
        <taxon>Alveolata</taxon>
        <taxon>Apicomplexa</taxon>
        <taxon>Aconoidasida</taxon>
        <taxon>Haemosporida</taxon>
        <taxon>Plasmodiidae</taxon>
        <taxon>Plasmodium</taxon>
        <taxon>Plasmodium (Plasmodium)</taxon>
    </lineage>
</organism>